<gene>
    <name evidence="2" type="ORF">DEO72_LG7g1191</name>
</gene>
<protein>
    <submittedName>
        <fullName evidence="2">Uncharacterized protein</fullName>
    </submittedName>
</protein>
<reference evidence="2 3" key="1">
    <citation type="submission" date="2019-04" db="EMBL/GenBank/DDBJ databases">
        <title>An improved genome assembly and genetic linkage map for asparagus bean, Vigna unguiculata ssp. sesquipedialis.</title>
        <authorList>
            <person name="Xia Q."/>
            <person name="Zhang R."/>
            <person name="Dong Y."/>
        </authorList>
    </citation>
    <scope>NUCLEOTIDE SEQUENCE [LARGE SCALE GENOMIC DNA]</scope>
    <source>
        <tissue evidence="2">Leaf</tissue>
    </source>
</reference>
<accession>A0A4D6MJL9</accession>
<proteinExistence type="predicted"/>
<sequence>MAQHLPIQAKHHCQLKKQHTRMQRTTAFPPGPAHTPPGETVLDRLAVFTHRQAPAPFRATVFSSPPGGAHRAARRHSVQGFLTINLSPGGY</sequence>
<evidence type="ECO:0000256" key="1">
    <source>
        <dbReference type="SAM" id="MobiDB-lite"/>
    </source>
</evidence>
<keyword evidence="3" id="KW-1185">Reference proteome</keyword>
<feature type="compositionally biased region" description="Basic residues" evidence="1">
    <location>
        <begin position="9"/>
        <end position="22"/>
    </location>
</feature>
<dbReference type="Proteomes" id="UP000501690">
    <property type="component" value="Linkage Group LG7"/>
</dbReference>
<organism evidence="2 3">
    <name type="scientific">Vigna unguiculata</name>
    <name type="common">Cowpea</name>
    <dbReference type="NCBI Taxonomy" id="3917"/>
    <lineage>
        <taxon>Eukaryota</taxon>
        <taxon>Viridiplantae</taxon>
        <taxon>Streptophyta</taxon>
        <taxon>Embryophyta</taxon>
        <taxon>Tracheophyta</taxon>
        <taxon>Spermatophyta</taxon>
        <taxon>Magnoliopsida</taxon>
        <taxon>eudicotyledons</taxon>
        <taxon>Gunneridae</taxon>
        <taxon>Pentapetalae</taxon>
        <taxon>rosids</taxon>
        <taxon>fabids</taxon>
        <taxon>Fabales</taxon>
        <taxon>Fabaceae</taxon>
        <taxon>Papilionoideae</taxon>
        <taxon>50 kb inversion clade</taxon>
        <taxon>NPAAA clade</taxon>
        <taxon>indigoferoid/millettioid clade</taxon>
        <taxon>Phaseoleae</taxon>
        <taxon>Vigna</taxon>
    </lineage>
</organism>
<evidence type="ECO:0000313" key="3">
    <source>
        <dbReference type="Proteomes" id="UP000501690"/>
    </source>
</evidence>
<dbReference type="AlphaFoldDB" id="A0A4D6MJL9"/>
<dbReference type="EMBL" id="CP039351">
    <property type="protein sequence ID" value="QCD99904.1"/>
    <property type="molecule type" value="Genomic_DNA"/>
</dbReference>
<feature type="region of interest" description="Disordered" evidence="1">
    <location>
        <begin position="1"/>
        <end position="38"/>
    </location>
</feature>
<name>A0A4D6MJL9_VIGUN</name>
<evidence type="ECO:0000313" key="2">
    <source>
        <dbReference type="EMBL" id="QCD99904.1"/>
    </source>
</evidence>